<dbReference type="STRING" id="1219065.VPR01S_01_01600"/>
<feature type="signal peptide" evidence="2">
    <location>
        <begin position="1"/>
        <end position="21"/>
    </location>
</feature>
<evidence type="ECO:0000313" key="4">
    <source>
        <dbReference type="Proteomes" id="UP000016570"/>
    </source>
</evidence>
<dbReference type="RefSeq" id="WP_021703379.1">
    <property type="nucleotide sequence ID" value="NZ_BATJ01000001.1"/>
</dbReference>
<keyword evidence="1" id="KW-0175">Coiled coil</keyword>
<name>U2ZWC0_VIBPR</name>
<accession>U2ZWC0</accession>
<keyword evidence="2" id="KW-0732">Signal</keyword>
<evidence type="ECO:0000313" key="3">
    <source>
        <dbReference type="EMBL" id="GAD65387.1"/>
    </source>
</evidence>
<evidence type="ECO:0000256" key="2">
    <source>
        <dbReference type="SAM" id="SignalP"/>
    </source>
</evidence>
<proteinExistence type="predicted"/>
<organism evidence="3 4">
    <name type="scientific">Vibrio proteolyticus NBRC 13287</name>
    <dbReference type="NCBI Taxonomy" id="1219065"/>
    <lineage>
        <taxon>Bacteria</taxon>
        <taxon>Pseudomonadati</taxon>
        <taxon>Pseudomonadota</taxon>
        <taxon>Gammaproteobacteria</taxon>
        <taxon>Vibrionales</taxon>
        <taxon>Vibrionaceae</taxon>
        <taxon>Vibrio</taxon>
    </lineage>
</organism>
<dbReference type="InterPro" id="IPR016866">
    <property type="entry name" value="UCP028069"/>
</dbReference>
<evidence type="ECO:0008006" key="5">
    <source>
        <dbReference type="Google" id="ProtNLM"/>
    </source>
</evidence>
<gene>
    <name evidence="3" type="ORF">VPR01S_01_01600</name>
</gene>
<dbReference type="EMBL" id="BATJ01000001">
    <property type="protein sequence ID" value="GAD65387.1"/>
    <property type="molecule type" value="Genomic_DNA"/>
</dbReference>
<feature type="chain" id="PRO_5004637447" description="DUF3450 domain-containing protein" evidence="2">
    <location>
        <begin position="22"/>
        <end position="252"/>
    </location>
</feature>
<dbReference type="PIRSF" id="PIRSF028069">
    <property type="entry name" value="UCP028069"/>
    <property type="match status" value="1"/>
</dbReference>
<feature type="coiled-coil region" evidence="1">
    <location>
        <begin position="52"/>
        <end position="100"/>
    </location>
</feature>
<evidence type="ECO:0000256" key="1">
    <source>
        <dbReference type="SAM" id="Coils"/>
    </source>
</evidence>
<dbReference type="Proteomes" id="UP000016570">
    <property type="component" value="Unassembled WGS sequence"/>
</dbReference>
<comment type="caution">
    <text evidence="3">The sequence shown here is derived from an EMBL/GenBank/DDBJ whole genome shotgun (WGS) entry which is preliminary data.</text>
</comment>
<dbReference type="AlphaFoldDB" id="U2ZWC0"/>
<sequence>MNLSKSTFALLIATTISSANATSLNQAEAIQSKTNKASAASQQRIDNSADTTLSHKAEIEQLREEIKNLEIYRNHLSALVENQQQESVSLQTQIEDIKQTRQGIVPLMYQMIDGLKTSIENDKPIKKAQREERVNKLEALMTRADVSDAEKYRRILEAYQIEVDYGTKLGSYQGPIELGGNLIEADVLYLGRVSLVARSLNGGQYWNWNQSAKQWQPLDSGVKAELDKAFSIANQQIAPGLVTLPVSVAEAQ</sequence>
<dbReference type="eggNOG" id="COG3883">
    <property type="taxonomic scope" value="Bacteria"/>
</dbReference>
<keyword evidence="4" id="KW-1185">Reference proteome</keyword>
<protein>
    <recommendedName>
        <fullName evidence="5">DUF3450 domain-containing protein</fullName>
    </recommendedName>
</protein>
<dbReference type="Pfam" id="PF11932">
    <property type="entry name" value="DUF3450"/>
    <property type="match status" value="1"/>
</dbReference>
<reference evidence="3 4" key="1">
    <citation type="submission" date="2013-09" db="EMBL/GenBank/DDBJ databases">
        <title>Whole genome shotgun sequence of Vibrio proteolyticus NBRC 13287.</title>
        <authorList>
            <person name="Isaki S."/>
            <person name="Hosoyama A."/>
            <person name="Numata M."/>
            <person name="Hashimoto M."/>
            <person name="Hosoyama Y."/>
            <person name="Tsuchikane K."/>
            <person name="Noguchi M."/>
            <person name="Hirakata S."/>
            <person name="Ichikawa N."/>
            <person name="Ohji S."/>
            <person name="Yamazoe A."/>
            <person name="Fujita N."/>
        </authorList>
    </citation>
    <scope>NUCLEOTIDE SEQUENCE [LARGE SCALE GENOMIC DNA]</scope>
    <source>
        <strain evidence="3 4">NBRC 13287</strain>
    </source>
</reference>